<evidence type="ECO:0000313" key="1">
    <source>
        <dbReference type="EMBL" id="KAK0159947.1"/>
    </source>
</evidence>
<evidence type="ECO:0008006" key="3">
    <source>
        <dbReference type="Google" id="ProtNLM"/>
    </source>
</evidence>
<proteinExistence type="predicted"/>
<sequence>MDIYVGGLAEKVDEKILNAAFIPFGEMVDVFIKFKINHIFYIHILEGIEHTVVFFQYPQHSCQKCAAENCMRYVNGGQYGHDMTDGQVRDEYKSDFDNDRECYSKIIQQLMTALGV</sequence>
<dbReference type="GO" id="GO:0003676">
    <property type="term" value="F:nucleic acid binding"/>
    <property type="evidence" value="ECO:0007669"/>
    <property type="project" value="InterPro"/>
</dbReference>
<organism evidence="1 2">
    <name type="scientific">Microctonus aethiopoides</name>
    <dbReference type="NCBI Taxonomy" id="144406"/>
    <lineage>
        <taxon>Eukaryota</taxon>
        <taxon>Metazoa</taxon>
        <taxon>Ecdysozoa</taxon>
        <taxon>Arthropoda</taxon>
        <taxon>Hexapoda</taxon>
        <taxon>Insecta</taxon>
        <taxon>Pterygota</taxon>
        <taxon>Neoptera</taxon>
        <taxon>Endopterygota</taxon>
        <taxon>Hymenoptera</taxon>
        <taxon>Apocrita</taxon>
        <taxon>Ichneumonoidea</taxon>
        <taxon>Braconidae</taxon>
        <taxon>Euphorinae</taxon>
        <taxon>Microctonus</taxon>
    </lineage>
</organism>
<dbReference type="InterPro" id="IPR035979">
    <property type="entry name" value="RBD_domain_sf"/>
</dbReference>
<gene>
    <name evidence="1" type="ORF">PV328_007403</name>
</gene>
<accession>A0AA39EYG5</accession>
<dbReference type="InterPro" id="IPR012677">
    <property type="entry name" value="Nucleotide-bd_a/b_plait_sf"/>
</dbReference>
<name>A0AA39EYG5_9HYME</name>
<comment type="caution">
    <text evidence="1">The sequence shown here is derived from an EMBL/GenBank/DDBJ whole genome shotgun (WGS) entry which is preliminary data.</text>
</comment>
<reference evidence="1" key="1">
    <citation type="journal article" date="2023" name="bioRxiv">
        <title>Scaffold-level genome assemblies of two parasitoid biocontrol wasps reveal the parthenogenesis mechanism and an associated novel virus.</title>
        <authorList>
            <person name="Inwood S."/>
            <person name="Skelly J."/>
            <person name="Guhlin J."/>
            <person name="Harrop T."/>
            <person name="Goldson S."/>
            <person name="Dearden P."/>
        </authorList>
    </citation>
    <scope>NUCLEOTIDE SEQUENCE</scope>
    <source>
        <strain evidence="1">Irish</strain>
        <tissue evidence="1">Whole body</tissue>
    </source>
</reference>
<evidence type="ECO:0000313" key="2">
    <source>
        <dbReference type="Proteomes" id="UP001168990"/>
    </source>
</evidence>
<reference evidence="1" key="2">
    <citation type="submission" date="2023-03" db="EMBL/GenBank/DDBJ databases">
        <authorList>
            <person name="Inwood S.N."/>
            <person name="Skelly J.G."/>
            <person name="Guhlin J."/>
            <person name="Harrop T.W.R."/>
            <person name="Goldson S.G."/>
            <person name="Dearden P.K."/>
        </authorList>
    </citation>
    <scope>NUCLEOTIDE SEQUENCE</scope>
    <source>
        <strain evidence="1">Irish</strain>
        <tissue evidence="1">Whole body</tissue>
    </source>
</reference>
<dbReference type="SUPFAM" id="SSF54928">
    <property type="entry name" value="RNA-binding domain, RBD"/>
    <property type="match status" value="1"/>
</dbReference>
<keyword evidence="2" id="KW-1185">Reference proteome</keyword>
<dbReference type="AlphaFoldDB" id="A0AA39EYG5"/>
<dbReference type="EMBL" id="JAQQBS010001423">
    <property type="protein sequence ID" value="KAK0159947.1"/>
    <property type="molecule type" value="Genomic_DNA"/>
</dbReference>
<dbReference type="Gene3D" id="3.30.70.330">
    <property type="match status" value="1"/>
</dbReference>
<dbReference type="Proteomes" id="UP001168990">
    <property type="component" value="Unassembled WGS sequence"/>
</dbReference>
<protein>
    <recommendedName>
        <fullName evidence="3">RRM domain-containing protein</fullName>
    </recommendedName>
</protein>